<organism evidence="2 3">
    <name type="scientific">Aspergillus taichungensis</name>
    <dbReference type="NCBI Taxonomy" id="482145"/>
    <lineage>
        <taxon>Eukaryota</taxon>
        <taxon>Fungi</taxon>
        <taxon>Dikarya</taxon>
        <taxon>Ascomycota</taxon>
        <taxon>Pezizomycotina</taxon>
        <taxon>Eurotiomycetes</taxon>
        <taxon>Eurotiomycetidae</taxon>
        <taxon>Eurotiales</taxon>
        <taxon>Aspergillaceae</taxon>
        <taxon>Aspergillus</taxon>
        <taxon>Aspergillus subgen. Circumdati</taxon>
    </lineage>
</organism>
<dbReference type="Proteomes" id="UP000235023">
    <property type="component" value="Unassembled WGS sequence"/>
</dbReference>
<evidence type="ECO:0000313" key="3">
    <source>
        <dbReference type="Proteomes" id="UP000235023"/>
    </source>
</evidence>
<protein>
    <submittedName>
        <fullName evidence="2">Uncharacterized protein</fullName>
    </submittedName>
</protein>
<keyword evidence="3" id="KW-1185">Reference proteome</keyword>
<reference evidence="3" key="1">
    <citation type="submission" date="2017-12" db="EMBL/GenBank/DDBJ databases">
        <authorList>
            <consortium name="DOE Joint Genome Institute"/>
            <person name="Mondo S.J."/>
            <person name="Kjaerbolling I."/>
            <person name="Vesth T.C."/>
            <person name="Frisvad J.C."/>
            <person name="Nybo J.L."/>
            <person name="Theobald S."/>
            <person name="Kuo A."/>
            <person name="Bowyer P."/>
            <person name="Matsuda Y."/>
            <person name="Lyhne E.K."/>
            <person name="Kogle M.E."/>
            <person name="Clum A."/>
            <person name="Lipzen A."/>
            <person name="Salamov A."/>
            <person name="Ngan C.Y."/>
            <person name="Daum C."/>
            <person name="Chiniquy J."/>
            <person name="Barry K."/>
            <person name="LaButti K."/>
            <person name="Haridas S."/>
            <person name="Simmons B.A."/>
            <person name="Magnuson J.K."/>
            <person name="Mortensen U.H."/>
            <person name="Larsen T.O."/>
            <person name="Grigoriev I.V."/>
            <person name="Baker S.E."/>
            <person name="Andersen M.R."/>
            <person name="Nordberg H.P."/>
            <person name="Cantor M.N."/>
            <person name="Hua S.X."/>
        </authorList>
    </citation>
    <scope>NUCLEOTIDE SEQUENCE [LARGE SCALE GENOMIC DNA]</scope>
    <source>
        <strain evidence="3">IBT 19404</strain>
    </source>
</reference>
<feature type="transmembrane region" description="Helical" evidence="1">
    <location>
        <begin position="30"/>
        <end position="49"/>
    </location>
</feature>
<sequence>MHTLSLRDLCSLEETLYMSAICMFIDTSDIFISFIYFLQLLVFFSFFFFSF</sequence>
<keyword evidence="1" id="KW-0812">Transmembrane</keyword>
<proteinExistence type="predicted"/>
<dbReference type="EMBL" id="KZ559521">
    <property type="protein sequence ID" value="PLN83156.1"/>
    <property type="molecule type" value="Genomic_DNA"/>
</dbReference>
<accession>A0A2J5I068</accession>
<gene>
    <name evidence="2" type="ORF">BDW42DRAFT_165415</name>
</gene>
<keyword evidence="1" id="KW-0472">Membrane</keyword>
<keyword evidence="1" id="KW-1133">Transmembrane helix</keyword>
<evidence type="ECO:0000256" key="1">
    <source>
        <dbReference type="SAM" id="Phobius"/>
    </source>
</evidence>
<name>A0A2J5I068_9EURO</name>
<dbReference type="AlphaFoldDB" id="A0A2J5I068"/>
<evidence type="ECO:0000313" key="2">
    <source>
        <dbReference type="EMBL" id="PLN83156.1"/>
    </source>
</evidence>